<accession>A0A392WCC2</accession>
<evidence type="ECO:0000313" key="2">
    <source>
        <dbReference type="Proteomes" id="UP000265520"/>
    </source>
</evidence>
<sequence length="27" mass="3191">GRALVVKVLRAGYYWPMMKEDCVDYVK</sequence>
<feature type="non-terminal residue" evidence="1">
    <location>
        <position position="1"/>
    </location>
</feature>
<feature type="non-terminal residue" evidence="1">
    <location>
        <position position="27"/>
    </location>
</feature>
<organism evidence="1 2">
    <name type="scientific">Trifolium medium</name>
    <dbReference type="NCBI Taxonomy" id="97028"/>
    <lineage>
        <taxon>Eukaryota</taxon>
        <taxon>Viridiplantae</taxon>
        <taxon>Streptophyta</taxon>
        <taxon>Embryophyta</taxon>
        <taxon>Tracheophyta</taxon>
        <taxon>Spermatophyta</taxon>
        <taxon>Magnoliopsida</taxon>
        <taxon>eudicotyledons</taxon>
        <taxon>Gunneridae</taxon>
        <taxon>Pentapetalae</taxon>
        <taxon>rosids</taxon>
        <taxon>fabids</taxon>
        <taxon>Fabales</taxon>
        <taxon>Fabaceae</taxon>
        <taxon>Papilionoideae</taxon>
        <taxon>50 kb inversion clade</taxon>
        <taxon>NPAAA clade</taxon>
        <taxon>Hologalegina</taxon>
        <taxon>IRL clade</taxon>
        <taxon>Trifolieae</taxon>
        <taxon>Trifolium</taxon>
    </lineage>
</organism>
<evidence type="ECO:0008006" key="3">
    <source>
        <dbReference type="Google" id="ProtNLM"/>
    </source>
</evidence>
<reference evidence="1 2" key="1">
    <citation type="journal article" date="2018" name="Front. Plant Sci.">
        <title>Red Clover (Trifolium pratense) and Zigzag Clover (T. medium) - A Picture of Genomic Similarities and Differences.</title>
        <authorList>
            <person name="Dluhosova J."/>
            <person name="Istvanek J."/>
            <person name="Nedelnik J."/>
            <person name="Repkova J."/>
        </authorList>
    </citation>
    <scope>NUCLEOTIDE SEQUENCE [LARGE SCALE GENOMIC DNA]</scope>
    <source>
        <strain evidence="2">cv. 10/8</strain>
        <tissue evidence="1">Leaf</tissue>
    </source>
</reference>
<protein>
    <recommendedName>
        <fullName evidence="3">Integrase zinc-binding domain-containing protein</fullName>
    </recommendedName>
</protein>
<evidence type="ECO:0000313" key="1">
    <source>
        <dbReference type="EMBL" id="MCI98077.1"/>
    </source>
</evidence>
<name>A0A392WCC2_9FABA</name>
<dbReference type="EMBL" id="LXQA011463296">
    <property type="protein sequence ID" value="MCI98077.1"/>
    <property type="molecule type" value="Genomic_DNA"/>
</dbReference>
<dbReference type="Proteomes" id="UP000265520">
    <property type="component" value="Unassembled WGS sequence"/>
</dbReference>
<dbReference type="Gene3D" id="1.10.340.70">
    <property type="match status" value="1"/>
</dbReference>
<proteinExistence type="predicted"/>
<comment type="caution">
    <text evidence="1">The sequence shown here is derived from an EMBL/GenBank/DDBJ whole genome shotgun (WGS) entry which is preliminary data.</text>
</comment>
<dbReference type="AlphaFoldDB" id="A0A392WCC2"/>
<keyword evidence="2" id="KW-1185">Reference proteome</keyword>